<evidence type="ECO:0000313" key="1">
    <source>
        <dbReference type="EMBL" id="MBT1697025.1"/>
    </source>
</evidence>
<organism evidence="1 2">
    <name type="scientific">Chryseosolibacter histidini</name>
    <dbReference type="NCBI Taxonomy" id="2782349"/>
    <lineage>
        <taxon>Bacteria</taxon>
        <taxon>Pseudomonadati</taxon>
        <taxon>Bacteroidota</taxon>
        <taxon>Cytophagia</taxon>
        <taxon>Cytophagales</taxon>
        <taxon>Chryseotaleaceae</taxon>
        <taxon>Chryseosolibacter</taxon>
    </lineage>
</organism>
<comment type="caution">
    <text evidence="1">The sequence shown here is derived from an EMBL/GenBank/DDBJ whole genome shotgun (WGS) entry which is preliminary data.</text>
</comment>
<accession>A0AAP2DIN6</accession>
<dbReference type="RefSeq" id="WP_254162692.1">
    <property type="nucleotide sequence ID" value="NZ_JAHESF010000007.1"/>
</dbReference>
<keyword evidence="2" id="KW-1185">Reference proteome</keyword>
<dbReference type="AlphaFoldDB" id="A0AAP2DIN6"/>
<protein>
    <submittedName>
        <fullName evidence="1">Uncharacterized protein</fullName>
    </submittedName>
</protein>
<proteinExistence type="predicted"/>
<sequence>MIKLAKPYKIVRERIKRYETHYQVPAERTLVVPMKSFGAEVSCDVRWEDGNGELHLLENKVFVPESLVPLNPLLEPKLYELWKHYYEME</sequence>
<dbReference type="Proteomes" id="UP001319200">
    <property type="component" value="Unassembled WGS sequence"/>
</dbReference>
<name>A0AAP2DIN6_9BACT</name>
<reference evidence="1 2" key="1">
    <citation type="submission" date="2021-05" db="EMBL/GenBank/DDBJ databases">
        <title>A Polyphasic approach of four new species of the genus Ohtaekwangia: Ohtaekwangia histidinii sp. nov., Ohtaekwangia cretensis sp. nov., Ohtaekwangia indiensis sp. nov., Ohtaekwangia reichenbachii sp. nov. from diverse environment.</title>
        <authorList>
            <person name="Octaviana S."/>
        </authorList>
    </citation>
    <scope>NUCLEOTIDE SEQUENCE [LARGE SCALE GENOMIC DNA]</scope>
    <source>
        <strain evidence="1 2">PWU4</strain>
    </source>
</reference>
<dbReference type="EMBL" id="JAHESF010000007">
    <property type="protein sequence ID" value="MBT1697025.1"/>
    <property type="molecule type" value="Genomic_DNA"/>
</dbReference>
<gene>
    <name evidence="1" type="ORF">KK083_09080</name>
</gene>
<evidence type="ECO:0000313" key="2">
    <source>
        <dbReference type="Proteomes" id="UP001319200"/>
    </source>
</evidence>